<evidence type="ECO:0000313" key="3">
    <source>
        <dbReference type="Proteomes" id="UP000321250"/>
    </source>
</evidence>
<keyword evidence="1" id="KW-0812">Transmembrane</keyword>
<dbReference type="EMBL" id="VOQR01000001">
    <property type="protein sequence ID" value="TXC71571.1"/>
    <property type="molecule type" value="Genomic_DNA"/>
</dbReference>
<gene>
    <name evidence="2" type="ORF">FSB78_11890</name>
</gene>
<protein>
    <submittedName>
        <fullName evidence="2">DUF2842 domain-containing protein</fullName>
    </submittedName>
</protein>
<feature type="transmembrane region" description="Helical" evidence="1">
    <location>
        <begin position="12"/>
        <end position="35"/>
    </location>
</feature>
<dbReference type="InterPro" id="IPR021265">
    <property type="entry name" value="DUF2842"/>
</dbReference>
<evidence type="ECO:0000313" key="2">
    <source>
        <dbReference type="EMBL" id="TXC71571.1"/>
    </source>
</evidence>
<dbReference type="OrthoDB" id="7510023at2"/>
<dbReference type="RefSeq" id="WP_147082848.1">
    <property type="nucleotide sequence ID" value="NZ_VOQR01000001.1"/>
</dbReference>
<dbReference type="Proteomes" id="UP000321250">
    <property type="component" value="Unassembled WGS sequence"/>
</dbReference>
<name>A0A5C6UH66_9SPHN</name>
<keyword evidence="3" id="KW-1185">Reference proteome</keyword>
<keyword evidence="1" id="KW-1133">Transmembrane helix</keyword>
<proteinExistence type="predicted"/>
<reference evidence="2 3" key="1">
    <citation type="journal article" date="2013" name="Antonie Van Leeuwenhoek">
        <title>Sphingomonas ginsenosidivorax sp. nov., with the ability to transform ginsenosides.</title>
        <authorList>
            <person name="Jin X.F."/>
            <person name="Kim J.K."/>
            <person name="Liu Q.M."/>
            <person name="Kang M.S."/>
            <person name="He D."/>
            <person name="Jin F.X."/>
            <person name="Kim S.C."/>
            <person name="Im W.T."/>
        </authorList>
    </citation>
    <scope>NUCLEOTIDE SEQUENCE [LARGE SCALE GENOMIC DNA]</scope>
    <source>
        <strain evidence="2 3">KHI67</strain>
    </source>
</reference>
<evidence type="ECO:0000256" key="1">
    <source>
        <dbReference type="SAM" id="Phobius"/>
    </source>
</evidence>
<keyword evidence="1" id="KW-0472">Membrane</keyword>
<dbReference type="Pfam" id="PF11003">
    <property type="entry name" value="DUF2842"/>
    <property type="match status" value="1"/>
</dbReference>
<feature type="transmembrane region" description="Helical" evidence="1">
    <location>
        <begin position="41"/>
        <end position="59"/>
    </location>
</feature>
<sequence>MTPTWRKPVGMLGILLLIVVWCVAIASLSGVVGGWHWAFQLLFYLFTGLIWIAPLKPMLRWMEVGSWR</sequence>
<comment type="caution">
    <text evidence="2">The sequence shown here is derived from an EMBL/GenBank/DDBJ whole genome shotgun (WGS) entry which is preliminary data.</text>
</comment>
<organism evidence="2 3">
    <name type="scientific">Sphingomonas ginsenosidivorax</name>
    <dbReference type="NCBI Taxonomy" id="862135"/>
    <lineage>
        <taxon>Bacteria</taxon>
        <taxon>Pseudomonadati</taxon>
        <taxon>Pseudomonadota</taxon>
        <taxon>Alphaproteobacteria</taxon>
        <taxon>Sphingomonadales</taxon>
        <taxon>Sphingomonadaceae</taxon>
        <taxon>Sphingomonas</taxon>
    </lineage>
</organism>
<accession>A0A5C6UH66</accession>
<dbReference type="AlphaFoldDB" id="A0A5C6UH66"/>